<evidence type="ECO:0008006" key="8">
    <source>
        <dbReference type="Google" id="ProtNLM"/>
    </source>
</evidence>
<feature type="compositionally biased region" description="Pro residues" evidence="3">
    <location>
        <begin position="98"/>
        <end position="116"/>
    </location>
</feature>
<feature type="compositionally biased region" description="Polar residues" evidence="3">
    <location>
        <begin position="704"/>
        <end position="722"/>
    </location>
</feature>
<feature type="compositionally biased region" description="Pro residues" evidence="3">
    <location>
        <begin position="645"/>
        <end position="656"/>
    </location>
</feature>
<dbReference type="GO" id="GO:0004523">
    <property type="term" value="F:RNA-DNA hybrid ribonuclease activity"/>
    <property type="evidence" value="ECO:0007669"/>
    <property type="project" value="InterPro"/>
</dbReference>
<dbReference type="SUPFAM" id="SSF54928">
    <property type="entry name" value="RNA-binding domain, RBD"/>
    <property type="match status" value="1"/>
</dbReference>
<evidence type="ECO:0000256" key="1">
    <source>
        <dbReference type="ARBA" id="ARBA00022884"/>
    </source>
</evidence>
<dbReference type="PANTHER" id="PTHR45880:SF1">
    <property type="entry name" value="RNA-BINDING MOTIF PROTEIN, X-LINKED 2"/>
    <property type="match status" value="1"/>
</dbReference>
<keyword evidence="7" id="KW-1185">Reference proteome</keyword>
<protein>
    <recommendedName>
        <fullName evidence="8">RRM domain-containing protein</fullName>
    </recommendedName>
</protein>
<dbReference type="SUPFAM" id="SSF53098">
    <property type="entry name" value="Ribonuclease H-like"/>
    <property type="match status" value="1"/>
</dbReference>
<comment type="caution">
    <text evidence="6">The sequence shown here is derived from an EMBL/GenBank/DDBJ whole genome shotgun (WGS) entry which is preliminary data.</text>
</comment>
<dbReference type="InterPro" id="IPR036397">
    <property type="entry name" value="RNaseH_sf"/>
</dbReference>
<feature type="compositionally biased region" description="Basic and acidic residues" evidence="3">
    <location>
        <begin position="556"/>
        <end position="566"/>
    </location>
</feature>
<dbReference type="GO" id="GO:0071011">
    <property type="term" value="C:precatalytic spliceosome"/>
    <property type="evidence" value="ECO:0007669"/>
    <property type="project" value="TreeGrafter"/>
</dbReference>
<dbReference type="CDD" id="cd00590">
    <property type="entry name" value="RRM_SF"/>
    <property type="match status" value="1"/>
</dbReference>
<dbReference type="GO" id="GO:0005686">
    <property type="term" value="C:U2 snRNP"/>
    <property type="evidence" value="ECO:0007669"/>
    <property type="project" value="TreeGrafter"/>
</dbReference>
<organism evidence="6 7">
    <name type="scientific">Saitozyma podzolica</name>
    <dbReference type="NCBI Taxonomy" id="1890683"/>
    <lineage>
        <taxon>Eukaryota</taxon>
        <taxon>Fungi</taxon>
        <taxon>Dikarya</taxon>
        <taxon>Basidiomycota</taxon>
        <taxon>Agaricomycotina</taxon>
        <taxon>Tremellomycetes</taxon>
        <taxon>Tremellales</taxon>
        <taxon>Trimorphomycetaceae</taxon>
        <taxon>Saitozyma</taxon>
    </lineage>
</organism>
<dbReference type="InterPro" id="IPR012677">
    <property type="entry name" value="Nucleotide-bd_a/b_plait_sf"/>
</dbReference>
<evidence type="ECO:0000259" key="4">
    <source>
        <dbReference type="PROSITE" id="PS50102"/>
    </source>
</evidence>
<gene>
    <name evidence="6" type="ORF">EHS25_010091</name>
</gene>
<feature type="compositionally biased region" description="Basic and acidic residues" evidence="3">
    <location>
        <begin position="374"/>
        <end position="389"/>
    </location>
</feature>
<feature type="domain" description="RNase H type-1" evidence="5">
    <location>
        <begin position="193"/>
        <end position="336"/>
    </location>
</feature>
<dbReference type="PROSITE" id="PS50879">
    <property type="entry name" value="RNASE_H_1"/>
    <property type="match status" value="1"/>
</dbReference>
<dbReference type="Pfam" id="PF00076">
    <property type="entry name" value="RRM_1"/>
    <property type="match status" value="1"/>
</dbReference>
<accession>A0A427YIJ7</accession>
<dbReference type="GO" id="GO:0071013">
    <property type="term" value="C:catalytic step 2 spliceosome"/>
    <property type="evidence" value="ECO:0007669"/>
    <property type="project" value="TreeGrafter"/>
</dbReference>
<feature type="compositionally biased region" description="Low complexity" evidence="3">
    <location>
        <begin position="118"/>
        <end position="128"/>
    </location>
</feature>
<dbReference type="InterPro" id="IPR051847">
    <property type="entry name" value="RNA_proc/Spliceosome_comp"/>
</dbReference>
<dbReference type="PANTHER" id="PTHR45880">
    <property type="entry name" value="RNA-BINDING MOTIF PROTEIN, X-LINKED 2"/>
    <property type="match status" value="1"/>
</dbReference>
<feature type="compositionally biased region" description="Polar residues" evidence="3">
    <location>
        <begin position="78"/>
        <end position="91"/>
    </location>
</feature>
<feature type="compositionally biased region" description="Polar residues" evidence="3">
    <location>
        <begin position="614"/>
        <end position="640"/>
    </location>
</feature>
<dbReference type="OrthoDB" id="2573941at2759"/>
<dbReference type="Gene3D" id="3.30.420.10">
    <property type="entry name" value="Ribonuclease H-like superfamily/Ribonuclease H"/>
    <property type="match status" value="1"/>
</dbReference>
<dbReference type="Proteomes" id="UP000279259">
    <property type="component" value="Unassembled WGS sequence"/>
</dbReference>
<evidence type="ECO:0000313" key="7">
    <source>
        <dbReference type="Proteomes" id="UP000279259"/>
    </source>
</evidence>
<evidence type="ECO:0000256" key="3">
    <source>
        <dbReference type="SAM" id="MobiDB-lite"/>
    </source>
</evidence>
<dbReference type="Gene3D" id="3.30.70.330">
    <property type="match status" value="1"/>
</dbReference>
<feature type="compositionally biased region" description="Pro residues" evidence="3">
    <location>
        <begin position="31"/>
        <end position="50"/>
    </location>
</feature>
<feature type="region of interest" description="Disordered" evidence="3">
    <location>
        <begin position="346"/>
        <end position="406"/>
    </location>
</feature>
<dbReference type="InterPro" id="IPR002156">
    <property type="entry name" value="RNaseH_domain"/>
</dbReference>
<reference evidence="6 7" key="1">
    <citation type="submission" date="2018-11" db="EMBL/GenBank/DDBJ databases">
        <title>Genome sequence of Saitozyma podzolica DSM 27192.</title>
        <authorList>
            <person name="Aliyu H."/>
            <person name="Gorte O."/>
            <person name="Ochsenreither K."/>
        </authorList>
    </citation>
    <scope>NUCLEOTIDE SEQUENCE [LARGE SCALE GENOMIC DNA]</scope>
    <source>
        <strain evidence="6 7">DSM 27192</strain>
    </source>
</reference>
<proteinExistence type="predicted"/>
<keyword evidence="1 2" id="KW-0694">RNA-binding</keyword>
<sequence>MSGYPPPYPAPTSRYSPPRIYADRSVYTPAQPAPDYPSYPPYSAGAPPPASAYRPYDAYNSDPPRPPYPYEQPRDQYSTDSYDPYQPSNAYTPGLALRPPPQSTFIPPPRSEPPPLTASRPPLRAASPPRRPVPRRDTRSDAPDLPLLTSPTTVDLSGYTAAVHTLPLSHLPITKLVYINSADAMDLHRHLCQRSESVWYTDGSSRAGEGWSAAVQWIMDPGRSGSKMRGCVGPVDALETELGGICKAVEGFQELLQHSIKDATPVSHELVVFCDSAAAIVSIDTSSRPESIRFEKMWRGICAEYRHAHLTLVWIPKNSGVEGHTLANKIATVGASNSYLKKKKEGSLPEIYRRPGGGEPAPSGSSEAGPWQRGDADPSRRKSPFERPKPIPLSPAPPAATPPGHDTDVVEAVAEEEPMQPREGFPDEASAKDLGVLFAQFGEIVAVDIYHVTAAHPRFAFVAYTSKDAGDKAIADLHAKPINLDSPFARDNIGDLGIWEQWQGQLTVVRAEPPRLVPSAVAHLFPDLPDWALGFNKDAPGDEEESVQGQIQDTASDSRKRERSESAKIPADPSSPFSGPNSPSPRKRARQLQEEKPQPAHLPPDFASRLSGLLSVQTESPDTQGSTPDPAQAPNGSSLNLKPHATPPPFLPPFPPTLKAEAAPHPPQTLTPSNGTHPLGLTHVLPPTPNTAERPPNASARLKSPSSDHVASSKPALTNSAAEPQEHPIKVGAKTIRSQLNLVRNVFVKHDVSNWIAHSCLIAVDLDQARRALQADLYATDEAFLTGRELERTLLSRGYTAARVDVFIKKVLNVLDGIALAEQGDTGLAETPSGEEECQSLEAELAAALAPYPDQSKEAIGSAGKLLEYLIRGKEAQEKKRLDVERRVKVLEGMVKIGEAVSKVVSFLLQESAA</sequence>
<dbReference type="PROSITE" id="PS50102">
    <property type="entry name" value="RRM"/>
    <property type="match status" value="1"/>
</dbReference>
<name>A0A427YIJ7_9TREE</name>
<feature type="region of interest" description="Disordered" evidence="3">
    <location>
        <begin position="535"/>
        <end position="725"/>
    </location>
</feature>
<dbReference type="GO" id="GO:0000398">
    <property type="term" value="P:mRNA splicing, via spliceosome"/>
    <property type="evidence" value="ECO:0007669"/>
    <property type="project" value="TreeGrafter"/>
</dbReference>
<feature type="compositionally biased region" description="Pro residues" evidence="3">
    <location>
        <begin position="1"/>
        <end position="10"/>
    </location>
</feature>
<feature type="compositionally biased region" description="Low complexity" evidence="3">
    <location>
        <begin position="360"/>
        <end position="370"/>
    </location>
</feature>
<evidence type="ECO:0000313" key="6">
    <source>
        <dbReference type="EMBL" id="RSH90915.1"/>
    </source>
</evidence>
<evidence type="ECO:0000259" key="5">
    <source>
        <dbReference type="PROSITE" id="PS50879"/>
    </source>
</evidence>
<feature type="compositionally biased region" description="Pro residues" evidence="3">
    <location>
        <begin position="390"/>
        <end position="401"/>
    </location>
</feature>
<dbReference type="EMBL" id="RSCD01000009">
    <property type="protein sequence ID" value="RSH90915.1"/>
    <property type="molecule type" value="Genomic_DNA"/>
</dbReference>
<dbReference type="InterPro" id="IPR000504">
    <property type="entry name" value="RRM_dom"/>
</dbReference>
<feature type="region of interest" description="Disordered" evidence="3">
    <location>
        <begin position="1"/>
        <end position="149"/>
    </location>
</feature>
<dbReference type="InterPro" id="IPR012337">
    <property type="entry name" value="RNaseH-like_sf"/>
</dbReference>
<evidence type="ECO:0000256" key="2">
    <source>
        <dbReference type="PROSITE-ProRule" id="PRU00176"/>
    </source>
</evidence>
<dbReference type="InterPro" id="IPR035979">
    <property type="entry name" value="RBD_domain_sf"/>
</dbReference>
<dbReference type="AlphaFoldDB" id="A0A427YIJ7"/>
<feature type="domain" description="RRM" evidence="4">
    <location>
        <begin position="424"/>
        <end position="491"/>
    </location>
</feature>
<dbReference type="GO" id="GO:0003723">
    <property type="term" value="F:RNA binding"/>
    <property type="evidence" value="ECO:0007669"/>
    <property type="project" value="UniProtKB-UniRule"/>
</dbReference>